<feature type="chain" id="PRO_5046974639" evidence="1">
    <location>
        <begin position="24"/>
        <end position="562"/>
    </location>
</feature>
<protein>
    <submittedName>
        <fullName evidence="2">T9SS type A sorting domain-containing protein</fullName>
    </submittedName>
</protein>
<proteinExistence type="predicted"/>
<organism evidence="2 3">
    <name type="scientific">Parabacteroides hominis</name>
    <dbReference type="NCBI Taxonomy" id="2763057"/>
    <lineage>
        <taxon>Bacteria</taxon>
        <taxon>Pseudomonadati</taxon>
        <taxon>Bacteroidota</taxon>
        <taxon>Bacteroidia</taxon>
        <taxon>Bacteroidales</taxon>
        <taxon>Tannerellaceae</taxon>
        <taxon>Parabacteroides</taxon>
    </lineage>
</organism>
<feature type="signal peptide" evidence="1">
    <location>
        <begin position="1"/>
        <end position="23"/>
    </location>
</feature>
<sequence length="562" mass="59860">MKKVFTSISMALCLMASSFTTSAQTAQLSEAQKKEIQKEVLPVVFEQIKQQAGLDILGWAQPQLTSDFIGSLPVLNAQSGLRATEPTAFNVKPDSIMVNVAAIPDIPPVMVGMMGDIKVSFDNHKKIIVPLIGEMVFGRGVEIEMPGVINVTSSKLGELAVINITTTGGEGDLIPFTMDMTISIMNSEVTPMLGISFTQNTTTHAFEAAVDLQAGMRAIMELIKGFSGETTETEEPALDYVVSINLPGMLATGELPVSLYGILESAPDNRIPMGDAAVALDLTGKMPVKYIGLTSYENAVAKGWRKLWFNMEQKTAQDLVLTIDNYVYTTEAKTDSAFGGKTIITMSDYSKSMTLTNAQSALRSVIDRVVSELATEGKASMYEMQISTIVGDINADGILDNKDAMPVMDIHVTPSVSGTNMLAAINIKSYDYDEETGIPTVTEMDVNAALSMTSEVIKVDVVPAGAAAPLASAYLKSNAFGVVTSNDDITINTVKVTPVDGGIYIDNSGKATYRIVNMSGATIANGTVSGDNAYISTSSLAKGIYVIVVTENGVSQSVKFAR</sequence>
<dbReference type="RefSeq" id="WP_186928517.1">
    <property type="nucleotide sequence ID" value="NZ_JACOOJ010000004.1"/>
</dbReference>
<comment type="caution">
    <text evidence="2">The sequence shown here is derived from an EMBL/GenBank/DDBJ whole genome shotgun (WGS) entry which is preliminary data.</text>
</comment>
<dbReference type="Proteomes" id="UP000651475">
    <property type="component" value="Unassembled WGS sequence"/>
</dbReference>
<evidence type="ECO:0000256" key="1">
    <source>
        <dbReference type="SAM" id="SignalP"/>
    </source>
</evidence>
<gene>
    <name evidence="2" type="ORF">H8S65_03150</name>
</gene>
<keyword evidence="1" id="KW-0732">Signal</keyword>
<accession>A0ABR7DM92</accession>
<evidence type="ECO:0000313" key="2">
    <source>
        <dbReference type="EMBL" id="MBC5631778.1"/>
    </source>
</evidence>
<dbReference type="NCBIfam" id="TIGR04183">
    <property type="entry name" value="Por_Secre_tail"/>
    <property type="match status" value="1"/>
</dbReference>
<keyword evidence="3" id="KW-1185">Reference proteome</keyword>
<dbReference type="EMBL" id="JACOOJ010000004">
    <property type="protein sequence ID" value="MBC5631778.1"/>
    <property type="molecule type" value="Genomic_DNA"/>
</dbReference>
<dbReference type="InterPro" id="IPR026444">
    <property type="entry name" value="Secre_tail"/>
</dbReference>
<reference evidence="2 3" key="1">
    <citation type="submission" date="2020-08" db="EMBL/GenBank/DDBJ databases">
        <title>Genome public.</title>
        <authorList>
            <person name="Liu C."/>
            <person name="Sun Q."/>
        </authorList>
    </citation>
    <scope>NUCLEOTIDE SEQUENCE [LARGE SCALE GENOMIC DNA]</scope>
    <source>
        <strain evidence="2 3">NSJ-79</strain>
    </source>
</reference>
<name>A0ABR7DM92_9BACT</name>
<evidence type="ECO:0000313" key="3">
    <source>
        <dbReference type="Proteomes" id="UP000651475"/>
    </source>
</evidence>